<accession>C4XIU9</accession>
<organism evidence="1 2">
    <name type="scientific">Solidesulfovibrio magneticus (strain ATCC 700980 / DSM 13731 / RS-1)</name>
    <name type="common">Desulfovibrio magneticus</name>
    <dbReference type="NCBI Taxonomy" id="573370"/>
    <lineage>
        <taxon>Bacteria</taxon>
        <taxon>Pseudomonadati</taxon>
        <taxon>Thermodesulfobacteriota</taxon>
        <taxon>Desulfovibrionia</taxon>
        <taxon>Desulfovibrionales</taxon>
        <taxon>Desulfovibrionaceae</taxon>
        <taxon>Solidesulfovibrio</taxon>
    </lineage>
</organism>
<evidence type="ECO:0000313" key="1">
    <source>
        <dbReference type="EMBL" id="BAH74113.1"/>
    </source>
</evidence>
<dbReference type="KEGG" id="dma:DMR_06220"/>
<gene>
    <name evidence="1" type="ordered locus">DMR_06220</name>
</gene>
<dbReference type="Proteomes" id="UP000009071">
    <property type="component" value="Chromosome"/>
</dbReference>
<evidence type="ECO:0008006" key="3">
    <source>
        <dbReference type="Google" id="ProtNLM"/>
    </source>
</evidence>
<name>C4XIU9_SOLM1</name>
<reference evidence="1 2" key="1">
    <citation type="journal article" date="2009" name="Genome Res.">
        <title>Whole genome sequence of Desulfovibrio magneticus strain RS-1 revealed common gene clusters in magnetotactic bacteria.</title>
        <authorList>
            <person name="Nakazawa H."/>
            <person name="Arakaki A."/>
            <person name="Narita-Yamada S."/>
            <person name="Yashiro I."/>
            <person name="Jinno K."/>
            <person name="Aoki N."/>
            <person name="Tsuruyama A."/>
            <person name="Okamura Y."/>
            <person name="Tanikawa S."/>
            <person name="Fujita N."/>
            <person name="Takeyama H."/>
            <person name="Matsunaga T."/>
        </authorList>
    </citation>
    <scope>NUCLEOTIDE SEQUENCE [LARGE SCALE GENOMIC DNA]</scope>
    <source>
        <strain evidence="2">ATCC 700980 / DSM 13731 / RS-1</strain>
    </source>
</reference>
<dbReference type="eggNOG" id="ENOG503431E">
    <property type="taxonomic scope" value="Bacteria"/>
</dbReference>
<sequence length="293" mass="32288">MRLIRGVAGLGNEAVRPMTSPATPRRLLEEALAQRSRCHLSLPENVVGLKNLDCAILEATNRGILLESIGKAAAGSHWVGLDVKGYFRVVIKRQTLEETFYTFDSRIKAAAASPAGLARLRLAEPERLVFGQRRKSLRLEPDVDRLREAFFWRYDKAAGFSLDYPALRSADFRNGQARLINLSAGGLGLAVSPALAGPRGIEAVKGDRLVVRLELDEPRADVAGDFWMVAKVCHVAASGCGGDRQFGLQFLANGSLDAKVGKIRWQPVEGHVIPELADILYYWHLDRHREKLG</sequence>
<dbReference type="HOGENOM" id="CLU_046666_0_0_7"/>
<evidence type="ECO:0000313" key="2">
    <source>
        <dbReference type="Proteomes" id="UP000009071"/>
    </source>
</evidence>
<protein>
    <recommendedName>
        <fullName evidence="3">PilZ domain-containing protein</fullName>
    </recommendedName>
</protein>
<dbReference type="EMBL" id="AP010904">
    <property type="protein sequence ID" value="BAH74113.1"/>
    <property type="molecule type" value="Genomic_DNA"/>
</dbReference>
<proteinExistence type="predicted"/>
<keyword evidence="2" id="KW-1185">Reference proteome</keyword>
<dbReference type="AlphaFoldDB" id="C4XIU9"/>